<dbReference type="InterPro" id="IPR010102">
    <property type="entry name" value="Succ_semiAld_DH"/>
</dbReference>
<sequence length="485" mass="51232">MTTVKLHDSSLFQTHCYVAGQWVNAADGAALPVTNPANGEVIAHVPSLGESETLAAIEAAEQAQKAWKTLTAKARSAVLRNWYQLILDNTDDLATILTTEQGKPLAEAKGEIAYAASFIEWFAEEAKRTYGEVIPSHKPDARIVVSREPIGVVGAITPWNFPAAMITRKCGPAFAAGCAVVLKPAPETPLTALALALLAERAGIPAGLFSVLTGDAVAIGGALTRSKTVKKISFTGSTAIGKLLMEQSAHSVKKLSLELGGNAPFIVFDDADLDAAIDGVMVAKFRNAGQTCVCANRLYVHDAVYDAFVDKLIERVAALKVADGFEPGATIGPLINASAVAKVQSHIDDALAKGATKRFGQTPLAGSGFFPPHILTNVTDDMRVAHEETFGPLAAIFRFSSDDEVIARANNTDSGLAAYAYTRSLKRAWYVSEALESGMVGINEGLISTEVAPFGGVKESGLGREGARQGIEDYLETKYVLMGGL</sequence>
<dbReference type="CDD" id="cd07103">
    <property type="entry name" value="ALDH_F5_SSADH_GabD"/>
    <property type="match status" value="1"/>
</dbReference>
<dbReference type="InterPro" id="IPR015590">
    <property type="entry name" value="Aldehyde_DH_dom"/>
</dbReference>
<dbReference type="Proteomes" id="UP000035909">
    <property type="component" value="Unassembled WGS sequence"/>
</dbReference>
<accession>A0A0J1HEI8</accession>
<dbReference type="InterPro" id="IPR016161">
    <property type="entry name" value="Ald_DH/histidinol_DH"/>
</dbReference>
<gene>
    <name evidence="6" type="primary">gabD</name>
    <name evidence="6" type="ORF">ABT57_10210</name>
</gene>
<evidence type="ECO:0000313" key="7">
    <source>
        <dbReference type="Proteomes" id="UP000035909"/>
    </source>
</evidence>
<proteinExistence type="inferred from homology"/>
<dbReference type="GO" id="GO:0005829">
    <property type="term" value="C:cytosol"/>
    <property type="evidence" value="ECO:0007669"/>
    <property type="project" value="TreeGrafter"/>
</dbReference>
<protein>
    <submittedName>
        <fullName evidence="6">Succinate-semialdehyde dehydrogenase</fullName>
        <ecNumber evidence="6">1.2.1.16</ecNumber>
    </submittedName>
</protein>
<dbReference type="PANTHER" id="PTHR43353">
    <property type="entry name" value="SUCCINATE-SEMIALDEHYDE DEHYDROGENASE, MITOCHONDRIAL"/>
    <property type="match status" value="1"/>
</dbReference>
<feature type="domain" description="Aldehyde dehydrogenase" evidence="5">
    <location>
        <begin position="22"/>
        <end position="480"/>
    </location>
</feature>
<dbReference type="Pfam" id="PF00171">
    <property type="entry name" value="Aldedh"/>
    <property type="match status" value="1"/>
</dbReference>
<dbReference type="EMBL" id="LDOU01000007">
    <property type="protein sequence ID" value="KLV10021.1"/>
    <property type="molecule type" value="Genomic_DNA"/>
</dbReference>
<dbReference type="PATRIC" id="fig|320778.3.peg.2225"/>
<dbReference type="FunFam" id="3.40.605.10:FF:000005">
    <property type="entry name" value="Succinate-semialdehyde dehydrogenase I"/>
    <property type="match status" value="1"/>
</dbReference>
<dbReference type="SUPFAM" id="SSF53720">
    <property type="entry name" value="ALDH-like"/>
    <property type="match status" value="1"/>
</dbReference>
<dbReference type="InterPro" id="IPR029510">
    <property type="entry name" value="Ald_DH_CS_GLU"/>
</dbReference>
<keyword evidence="2 4" id="KW-0560">Oxidoreductase</keyword>
<dbReference type="Gene3D" id="3.40.309.10">
    <property type="entry name" value="Aldehyde Dehydrogenase, Chain A, domain 2"/>
    <property type="match status" value="1"/>
</dbReference>
<dbReference type="Gene3D" id="3.40.605.10">
    <property type="entry name" value="Aldehyde Dehydrogenase, Chain A, domain 1"/>
    <property type="match status" value="1"/>
</dbReference>
<comment type="caution">
    <text evidence="6">The sequence shown here is derived from an EMBL/GenBank/DDBJ whole genome shotgun (WGS) entry which is preliminary data.</text>
</comment>
<dbReference type="GO" id="GO:0004777">
    <property type="term" value="F:succinate-semialdehyde dehydrogenase (NAD+) activity"/>
    <property type="evidence" value="ECO:0007669"/>
    <property type="project" value="TreeGrafter"/>
</dbReference>
<organism evidence="6 7">
    <name type="scientific">Photobacterium ganghwense</name>
    <dbReference type="NCBI Taxonomy" id="320778"/>
    <lineage>
        <taxon>Bacteria</taxon>
        <taxon>Pseudomonadati</taxon>
        <taxon>Pseudomonadota</taxon>
        <taxon>Gammaproteobacteria</taxon>
        <taxon>Vibrionales</taxon>
        <taxon>Vibrionaceae</taxon>
        <taxon>Photobacterium</taxon>
    </lineage>
</organism>
<dbReference type="FunFam" id="3.40.309.10:FF:000004">
    <property type="entry name" value="Succinate-semialdehyde dehydrogenase I"/>
    <property type="match status" value="1"/>
</dbReference>
<evidence type="ECO:0000259" key="5">
    <source>
        <dbReference type="Pfam" id="PF00171"/>
    </source>
</evidence>
<dbReference type="PROSITE" id="PS00687">
    <property type="entry name" value="ALDEHYDE_DEHYDR_GLU"/>
    <property type="match status" value="1"/>
</dbReference>
<dbReference type="GO" id="GO:0009450">
    <property type="term" value="P:gamma-aminobutyric acid catabolic process"/>
    <property type="evidence" value="ECO:0007669"/>
    <property type="project" value="InterPro"/>
</dbReference>
<dbReference type="InterPro" id="IPR016163">
    <property type="entry name" value="Ald_DH_C"/>
</dbReference>
<dbReference type="AlphaFoldDB" id="A0A0J1HEI8"/>
<dbReference type="STRING" id="320778.ABT57_10210"/>
<dbReference type="NCBIfam" id="TIGR01780">
    <property type="entry name" value="SSADH"/>
    <property type="match status" value="1"/>
</dbReference>
<dbReference type="InterPro" id="IPR050740">
    <property type="entry name" value="Aldehyde_DH_Superfamily"/>
</dbReference>
<evidence type="ECO:0000256" key="4">
    <source>
        <dbReference type="RuleBase" id="RU003345"/>
    </source>
</evidence>
<comment type="similarity">
    <text evidence="1 4">Belongs to the aldehyde dehydrogenase family.</text>
</comment>
<evidence type="ECO:0000256" key="2">
    <source>
        <dbReference type="ARBA" id="ARBA00023002"/>
    </source>
</evidence>
<dbReference type="EC" id="1.2.1.16" evidence="6"/>
<evidence type="ECO:0000256" key="1">
    <source>
        <dbReference type="ARBA" id="ARBA00009986"/>
    </source>
</evidence>
<reference evidence="6 7" key="1">
    <citation type="submission" date="2015-05" db="EMBL/GenBank/DDBJ databases">
        <title>Photobacterium galathea sp. nov.</title>
        <authorList>
            <person name="Machado H."/>
            <person name="Gram L."/>
        </authorList>
    </citation>
    <scope>NUCLEOTIDE SEQUENCE [LARGE SCALE GENOMIC DNA]</scope>
    <source>
        <strain evidence="6 7">DSM 22954</strain>
    </source>
</reference>
<name>A0A0J1HEI8_9GAMM</name>
<dbReference type="InterPro" id="IPR016162">
    <property type="entry name" value="Ald_DH_N"/>
</dbReference>
<dbReference type="PANTHER" id="PTHR43353:SF5">
    <property type="entry name" value="SUCCINATE-SEMIALDEHYDE DEHYDROGENASE, MITOCHONDRIAL"/>
    <property type="match status" value="1"/>
</dbReference>
<evidence type="ECO:0000313" key="6">
    <source>
        <dbReference type="EMBL" id="KLV10021.1"/>
    </source>
</evidence>
<dbReference type="PROSITE" id="PS00070">
    <property type="entry name" value="ALDEHYDE_DEHYDR_CYS"/>
    <property type="match status" value="1"/>
</dbReference>
<evidence type="ECO:0000256" key="3">
    <source>
        <dbReference type="PROSITE-ProRule" id="PRU10007"/>
    </source>
</evidence>
<dbReference type="InterPro" id="IPR016160">
    <property type="entry name" value="Ald_DH_CS_CYS"/>
</dbReference>
<dbReference type="RefSeq" id="WP_047885109.1">
    <property type="nucleotide sequence ID" value="NZ_CP071326.1"/>
</dbReference>
<feature type="active site" evidence="3">
    <location>
        <position position="258"/>
    </location>
</feature>
<keyword evidence="7" id="KW-1185">Reference proteome</keyword>